<keyword evidence="5" id="KW-0325">Glycoprotein</keyword>
<sequence length="271" mass="30813">KQLFFFTGSKCDELEDGFYTDGCSSNYYGCANKMTIYMTCQPGLFFDEVAQTCDYKDNVPACNTAKRYVFEAKTSSDITKSAIASINYDCLNKEDSTYSLGLCKQEFLSCKNGRAAVEKCNAGYFYNVATRLCTDLLSNPSCNPIPMRNEEFETRGLPRRPNEVVALSCSSKYYVCSNNRLSVMNCPEKTVYDAESNRCDYKTKVRGCANLINVMDKIERFENSAFCDNRDDGNYAIGKCETTFISCSVKNMPVYWVKYFFLKIIDILIRL</sequence>
<keyword evidence="3" id="KW-0677">Repeat</keyword>
<dbReference type="GO" id="GO:0005576">
    <property type="term" value="C:extracellular region"/>
    <property type="evidence" value="ECO:0007669"/>
    <property type="project" value="InterPro"/>
</dbReference>
<dbReference type="PANTHER" id="PTHR23301:SF0">
    <property type="entry name" value="CHITIN-BINDING TYPE-2 DOMAIN-CONTAINING PROTEIN-RELATED"/>
    <property type="match status" value="1"/>
</dbReference>
<reference evidence="9" key="1">
    <citation type="submission" date="2016-04" db="UniProtKB">
        <authorList>
            <consortium name="WormBaseParasite"/>
        </authorList>
    </citation>
    <scope>IDENTIFICATION</scope>
</reference>
<evidence type="ECO:0000256" key="3">
    <source>
        <dbReference type="ARBA" id="ARBA00022737"/>
    </source>
</evidence>
<dbReference type="Pfam" id="PF01607">
    <property type="entry name" value="CBM_14"/>
    <property type="match status" value="3"/>
</dbReference>
<accession>A0A158QB76</accession>
<evidence type="ECO:0000313" key="7">
    <source>
        <dbReference type="EMBL" id="VDD93232.1"/>
    </source>
</evidence>
<feature type="domain" description="Chitin-binding type-2" evidence="6">
    <location>
        <begin position="8"/>
        <end position="64"/>
    </location>
</feature>
<feature type="domain" description="Chitin-binding type-2" evidence="6">
    <location>
        <begin position="139"/>
        <end position="210"/>
    </location>
</feature>
<evidence type="ECO:0000256" key="5">
    <source>
        <dbReference type="ARBA" id="ARBA00023180"/>
    </source>
</evidence>
<evidence type="ECO:0000313" key="8">
    <source>
        <dbReference type="Proteomes" id="UP000274131"/>
    </source>
</evidence>
<dbReference type="InterPro" id="IPR002557">
    <property type="entry name" value="Chitin-bd_dom"/>
</dbReference>
<dbReference type="EMBL" id="UXUI01009197">
    <property type="protein sequence ID" value="VDD93232.1"/>
    <property type="molecule type" value="Genomic_DNA"/>
</dbReference>
<evidence type="ECO:0000256" key="1">
    <source>
        <dbReference type="ARBA" id="ARBA00022669"/>
    </source>
</evidence>
<protein>
    <submittedName>
        <fullName evidence="9">Chitin-binding type-2 domain-containing protein</fullName>
    </submittedName>
</protein>
<dbReference type="PANTHER" id="PTHR23301">
    <property type="entry name" value="CHITIN BINDING PERITROPHIN-A"/>
    <property type="match status" value="1"/>
</dbReference>
<keyword evidence="1" id="KW-0147">Chitin-binding</keyword>
<dbReference type="SUPFAM" id="SSF57625">
    <property type="entry name" value="Invertebrate chitin-binding proteins"/>
    <property type="match status" value="3"/>
</dbReference>
<dbReference type="WBParaSite" id="EVEC_0000849901-mRNA-1">
    <property type="protein sequence ID" value="EVEC_0000849901-mRNA-1"/>
    <property type="gene ID" value="EVEC_0000849901"/>
</dbReference>
<dbReference type="STRING" id="51028.A0A158QB76"/>
<dbReference type="GO" id="GO:0008061">
    <property type="term" value="F:chitin binding"/>
    <property type="evidence" value="ECO:0007669"/>
    <property type="project" value="UniProtKB-KW"/>
</dbReference>
<evidence type="ECO:0000259" key="6">
    <source>
        <dbReference type="PROSITE" id="PS50940"/>
    </source>
</evidence>
<dbReference type="InterPro" id="IPR036508">
    <property type="entry name" value="Chitin-bd_dom_sf"/>
</dbReference>
<dbReference type="AlphaFoldDB" id="A0A158QB76"/>
<gene>
    <name evidence="7" type="ORF">EVEC_LOCUS7983</name>
</gene>
<feature type="domain" description="Chitin-binding type-2" evidence="6">
    <location>
        <begin position="87"/>
        <end position="133"/>
    </location>
</feature>
<name>A0A158QB76_ENTVE</name>
<keyword evidence="4" id="KW-1015">Disulfide bond</keyword>
<dbReference type="InterPro" id="IPR051940">
    <property type="entry name" value="Chitin_bind-dev_reg"/>
</dbReference>
<organism evidence="9">
    <name type="scientific">Enterobius vermicularis</name>
    <name type="common">Human pinworm</name>
    <dbReference type="NCBI Taxonomy" id="51028"/>
    <lineage>
        <taxon>Eukaryota</taxon>
        <taxon>Metazoa</taxon>
        <taxon>Ecdysozoa</taxon>
        <taxon>Nematoda</taxon>
        <taxon>Chromadorea</taxon>
        <taxon>Rhabditida</taxon>
        <taxon>Spirurina</taxon>
        <taxon>Oxyuridomorpha</taxon>
        <taxon>Oxyuroidea</taxon>
        <taxon>Oxyuridae</taxon>
        <taxon>Enterobius</taxon>
    </lineage>
</organism>
<reference evidence="7 8" key="2">
    <citation type="submission" date="2018-10" db="EMBL/GenBank/DDBJ databases">
        <authorList>
            <consortium name="Pathogen Informatics"/>
        </authorList>
    </citation>
    <scope>NUCLEOTIDE SEQUENCE [LARGE SCALE GENOMIC DNA]</scope>
</reference>
<evidence type="ECO:0000256" key="4">
    <source>
        <dbReference type="ARBA" id="ARBA00023157"/>
    </source>
</evidence>
<evidence type="ECO:0000313" key="9">
    <source>
        <dbReference type="WBParaSite" id="EVEC_0000849901-mRNA-1"/>
    </source>
</evidence>
<dbReference type="OrthoDB" id="5914859at2759"/>
<proteinExistence type="predicted"/>
<dbReference type="SMART" id="SM00494">
    <property type="entry name" value="ChtBD2"/>
    <property type="match status" value="3"/>
</dbReference>
<dbReference type="Proteomes" id="UP000274131">
    <property type="component" value="Unassembled WGS sequence"/>
</dbReference>
<keyword evidence="8" id="KW-1185">Reference proteome</keyword>
<evidence type="ECO:0000256" key="2">
    <source>
        <dbReference type="ARBA" id="ARBA00022729"/>
    </source>
</evidence>
<dbReference type="PROSITE" id="PS50940">
    <property type="entry name" value="CHIT_BIND_II"/>
    <property type="match status" value="3"/>
</dbReference>
<keyword evidence="2" id="KW-0732">Signal</keyword>
<dbReference type="Gene3D" id="2.170.140.10">
    <property type="entry name" value="Chitin binding domain"/>
    <property type="match status" value="2"/>
</dbReference>